<dbReference type="Pfam" id="PF00196">
    <property type="entry name" value="GerE"/>
    <property type="match status" value="1"/>
</dbReference>
<dbReference type="Proteomes" id="UP000050463">
    <property type="component" value="Unassembled WGS sequence"/>
</dbReference>
<dbReference type="SMART" id="SM00421">
    <property type="entry name" value="HTH_LUXR"/>
    <property type="match status" value="1"/>
</dbReference>
<sequence>MYRERKNVSALSLSFEQLLMKQSTSLINSDPKNFQTTWSEASFDVLDWFGIDRLTLYPNSMVLLEDGKTCSVSKANIPPVDKKSLVGGNYLDYLKLLKTNETYLTFTSDELVSTKNYVLKKIYKEGGRWHCIIPLQLFNQRWGALSFTNFHDNETTFDLEDIQRLKLVCELWLCYWQHSTLARTLKQNENRLADDSEKLLLLTKKQTKVLALIAQGFSAKECAEQLHLSSRTIESHKYRMLGLLDLNSHNDLIQFALRNGLGLTENLHTTR</sequence>
<dbReference type="CDD" id="cd06170">
    <property type="entry name" value="LuxR_C_like"/>
    <property type="match status" value="1"/>
</dbReference>
<dbReference type="InterPro" id="IPR000792">
    <property type="entry name" value="Tscrpt_reg_LuxR_C"/>
</dbReference>
<dbReference type="PANTHER" id="PTHR44688">
    <property type="entry name" value="DNA-BINDING TRANSCRIPTIONAL ACTIVATOR DEVR_DOSR"/>
    <property type="match status" value="1"/>
</dbReference>
<dbReference type="PROSITE" id="PS50043">
    <property type="entry name" value="HTH_LUXR_2"/>
    <property type="match status" value="1"/>
</dbReference>
<dbReference type="EMBL" id="LIZK01000001">
    <property type="protein sequence ID" value="KPL96003.1"/>
    <property type="molecule type" value="Genomic_DNA"/>
</dbReference>
<evidence type="ECO:0000313" key="5">
    <source>
        <dbReference type="EMBL" id="KPL96003.1"/>
    </source>
</evidence>
<accession>A0A0N8GUU3</accession>
<protein>
    <submittedName>
        <fullName evidence="6">Helix-turn-helix transcriptional regulator</fullName>
    </submittedName>
    <submittedName>
        <fullName evidence="5">LuxR family transcriptional regulator</fullName>
    </submittedName>
</protein>
<evidence type="ECO:0000256" key="2">
    <source>
        <dbReference type="ARBA" id="ARBA00023125"/>
    </source>
</evidence>
<dbReference type="InterPro" id="IPR016032">
    <property type="entry name" value="Sig_transdc_resp-reg_C-effctor"/>
</dbReference>
<keyword evidence="2" id="KW-0238">DNA-binding</keyword>
<dbReference type="InterPro" id="IPR036388">
    <property type="entry name" value="WH-like_DNA-bd_sf"/>
</dbReference>
<dbReference type="SUPFAM" id="SSF46894">
    <property type="entry name" value="C-terminal effector domain of the bipartite response regulators"/>
    <property type="match status" value="1"/>
</dbReference>
<dbReference type="PANTHER" id="PTHR44688:SF16">
    <property type="entry name" value="DNA-BINDING TRANSCRIPTIONAL ACTIVATOR DEVR_DOSR"/>
    <property type="match status" value="1"/>
</dbReference>
<reference evidence="6" key="4">
    <citation type="journal article" date="2018" name="Nature">
        <title>A major lineage of non-tailed dsDNA viruses as unrecognized killers of marine bacteria.</title>
        <authorList>
            <person name="Kauffman K.M."/>
            <person name="Hussain F.A."/>
            <person name="Yang J."/>
            <person name="Arevalo P."/>
            <person name="Brown J.M."/>
            <person name="Chang W.K."/>
            <person name="VanInsberghe D."/>
            <person name="Elsherbini J."/>
            <person name="Sharma R.S."/>
            <person name="Cutler M.B."/>
            <person name="Kelly L."/>
            <person name="Polz M.F."/>
        </authorList>
    </citation>
    <scope>NUCLEOTIDE SEQUENCE</scope>
    <source>
        <strain evidence="6">10N.286.54.F3</strain>
    </source>
</reference>
<dbReference type="GO" id="GO:0003677">
    <property type="term" value="F:DNA binding"/>
    <property type="evidence" value="ECO:0007669"/>
    <property type="project" value="UniProtKB-KW"/>
</dbReference>
<comment type="caution">
    <text evidence="6">The sequence shown here is derived from an EMBL/GenBank/DDBJ whole genome shotgun (WGS) entry which is preliminary data.</text>
</comment>
<proteinExistence type="predicted"/>
<gene>
    <name evidence="5" type="ORF">AN168_01470</name>
    <name evidence="6" type="ORF">BCV19_23855</name>
</gene>
<dbReference type="PRINTS" id="PR00038">
    <property type="entry name" value="HTHLUXR"/>
</dbReference>
<reference evidence="6" key="3">
    <citation type="submission" date="2016-07" db="EMBL/GenBank/DDBJ databases">
        <authorList>
            <person name="Wan K."/>
            <person name="Booth B."/>
            <person name="Spirohn K."/>
            <person name="Hao T."/>
            <person name="Hu Y."/>
            <person name="Calderwood M."/>
            <person name="Hill D."/>
            <person name="Mohr S."/>
            <person name="Vidal M."/>
            <person name="Celniker S."/>
            <person name="Perrimon N."/>
        </authorList>
    </citation>
    <scope>NUCLEOTIDE SEQUENCE</scope>
    <source>
        <strain evidence="6">10N.286.54.F3</strain>
    </source>
</reference>
<evidence type="ECO:0000313" key="8">
    <source>
        <dbReference type="Proteomes" id="UP000235405"/>
    </source>
</evidence>
<evidence type="ECO:0000256" key="3">
    <source>
        <dbReference type="ARBA" id="ARBA00023163"/>
    </source>
</evidence>
<reference evidence="8" key="2">
    <citation type="submission" date="2016-07" db="EMBL/GenBank/DDBJ databases">
        <title>Nontailed viruses are major unrecognized killers of bacteria in the ocean.</title>
        <authorList>
            <person name="Kauffman K."/>
            <person name="Hussain F."/>
            <person name="Yang J."/>
            <person name="Arevalo P."/>
            <person name="Brown J."/>
            <person name="Cutler M."/>
            <person name="Kelly L."/>
            <person name="Polz M.F."/>
        </authorList>
    </citation>
    <scope>NUCLEOTIDE SEQUENCE [LARGE SCALE GENOMIC DNA]</scope>
    <source>
        <strain evidence="8">10N.286.54.F3</strain>
    </source>
</reference>
<dbReference type="GO" id="GO:0006355">
    <property type="term" value="P:regulation of DNA-templated transcription"/>
    <property type="evidence" value="ECO:0007669"/>
    <property type="project" value="InterPro"/>
</dbReference>
<dbReference type="AlphaFoldDB" id="A0A0N8GUU3"/>
<organism evidence="6 8">
    <name type="scientific">Vibrio splendidus</name>
    <dbReference type="NCBI Taxonomy" id="29497"/>
    <lineage>
        <taxon>Bacteria</taxon>
        <taxon>Pseudomonadati</taxon>
        <taxon>Pseudomonadota</taxon>
        <taxon>Gammaproteobacteria</taxon>
        <taxon>Vibrionales</taxon>
        <taxon>Vibrionaceae</taxon>
        <taxon>Vibrio</taxon>
    </lineage>
</organism>
<dbReference type="Gene3D" id="1.10.10.10">
    <property type="entry name" value="Winged helix-like DNA-binding domain superfamily/Winged helix DNA-binding domain"/>
    <property type="match status" value="1"/>
</dbReference>
<dbReference type="Proteomes" id="UP000235405">
    <property type="component" value="Unassembled WGS sequence"/>
</dbReference>
<evidence type="ECO:0000259" key="4">
    <source>
        <dbReference type="PROSITE" id="PS50043"/>
    </source>
</evidence>
<keyword evidence="1" id="KW-0805">Transcription regulation</keyword>
<reference evidence="5 7" key="1">
    <citation type="submission" date="2015-08" db="EMBL/GenBank/DDBJ databases">
        <title>Draft Genome Sequence of Vibrio splendidus UCD-SED7.</title>
        <authorList>
            <person name="Lee R.D."/>
            <person name="Lang J.M."/>
            <person name="Coil D.A."/>
            <person name="Jospin G."/>
            <person name="Eisen J.A."/>
        </authorList>
    </citation>
    <scope>NUCLEOTIDE SEQUENCE [LARGE SCALE GENOMIC DNA]</scope>
    <source>
        <strain evidence="5 7">UCD-SED7</strain>
    </source>
</reference>
<keyword evidence="3" id="KW-0804">Transcription</keyword>
<feature type="domain" description="HTH luxR-type" evidence="4">
    <location>
        <begin position="195"/>
        <end position="260"/>
    </location>
</feature>
<evidence type="ECO:0000256" key="1">
    <source>
        <dbReference type="ARBA" id="ARBA00023015"/>
    </source>
</evidence>
<evidence type="ECO:0000313" key="6">
    <source>
        <dbReference type="EMBL" id="PMF30083.1"/>
    </source>
</evidence>
<evidence type="ECO:0000313" key="7">
    <source>
        <dbReference type="Proteomes" id="UP000050463"/>
    </source>
</evidence>
<dbReference type="EMBL" id="MCSW01000056">
    <property type="protein sequence ID" value="PMF30083.1"/>
    <property type="molecule type" value="Genomic_DNA"/>
</dbReference>
<name>A0A0N8GUU3_VIBSP</name>